<dbReference type="Pfam" id="PF01637">
    <property type="entry name" value="ATPase_2"/>
    <property type="match status" value="1"/>
</dbReference>
<keyword evidence="2" id="KW-0067">ATP-binding</keyword>
<accession>A0AA90VGW0</accession>
<dbReference type="EMBL" id="VZBP01000155">
    <property type="protein sequence ID" value="MQO10469.1"/>
    <property type="molecule type" value="Genomic_DNA"/>
</dbReference>
<evidence type="ECO:0000313" key="2">
    <source>
        <dbReference type="EMBL" id="MQO10469.1"/>
    </source>
</evidence>
<dbReference type="GO" id="GO:0005524">
    <property type="term" value="F:ATP binding"/>
    <property type="evidence" value="ECO:0007669"/>
    <property type="project" value="UniProtKB-KW"/>
</dbReference>
<dbReference type="RefSeq" id="WP_153097640.1">
    <property type="nucleotide sequence ID" value="NZ_VZBP01000155.1"/>
</dbReference>
<dbReference type="InterPro" id="IPR011579">
    <property type="entry name" value="ATPase_dom"/>
</dbReference>
<feature type="domain" description="ATPase" evidence="1">
    <location>
        <begin position="5"/>
        <end position="207"/>
    </location>
</feature>
<sequence>MLIGRKKQQAELLEAYNSDDSRFVALYGRRRVGKTYLIKQTFKDKFTFSHSGLANGSLQEQLYGWRSSLENAGYAAPSTPKHWLEAFDMLKELIRQSSAKKKVVFIDEMPWMDTPRSKFVTALEFFWNGWASMRDDILLIICGSATSWIINKIFRNHGGLHNRVNYQIFLEPFTLHECEEYSEAMGLAYSRYDLLEAYMVMGGVPYYWSLMQKGRSLAQNIDSLFFAPQGLLHYEFRELYDSLFRNSDKYIDVVSILGKKLGGMRREEIVSGLGIADNGNLSRILEDLEHCGFIVRTNAYGARKYNAIYRLMDNFSLFFLKFMQENKTDDPSFWSHNYTSPLRYSWCGLAFERVCFQHIPQIKQALGISGVVTNTYSWQVKDDPVYGAGAQIDMLIERADNTVNICEMKFSQNEFVIDKDYDAVLRHKLSRFGASVSHRKAIHLTMVTTYGVAHNAYWNRVQSEVVADDLFSE</sequence>
<dbReference type="Proteomes" id="UP000405805">
    <property type="component" value="Unassembled WGS sequence"/>
</dbReference>
<reference evidence="3" key="1">
    <citation type="submission" date="2019-09" db="EMBL/GenBank/DDBJ databases">
        <title>Distinct polysaccharide growth profiles of human intestinal Prevotella copri isolates.</title>
        <authorList>
            <person name="Fehlner-Peach H."/>
            <person name="Magnabosco C."/>
            <person name="Raghavan V."/>
            <person name="Scher J.U."/>
            <person name="Tett A."/>
            <person name="Cox L.M."/>
            <person name="Gottsegen C."/>
            <person name="Watters A."/>
            <person name="Wiltshire- Gordon J.D."/>
            <person name="Segata N."/>
            <person name="Bonneau R."/>
            <person name="Littman D.R."/>
        </authorList>
    </citation>
    <scope>NUCLEOTIDE SEQUENCE [LARGE SCALE GENOMIC DNA]</scope>
    <source>
        <strain evidence="3">iA624</strain>
    </source>
</reference>
<keyword evidence="2" id="KW-0547">Nucleotide-binding</keyword>
<protein>
    <submittedName>
        <fullName evidence="2">ATP-binding protein</fullName>
    </submittedName>
</protein>
<name>A0AA90VGW0_9BACT</name>
<organism evidence="2 3">
    <name type="scientific">Segatella copri</name>
    <dbReference type="NCBI Taxonomy" id="165179"/>
    <lineage>
        <taxon>Bacteria</taxon>
        <taxon>Pseudomonadati</taxon>
        <taxon>Bacteroidota</taxon>
        <taxon>Bacteroidia</taxon>
        <taxon>Bacteroidales</taxon>
        <taxon>Prevotellaceae</taxon>
        <taxon>Segatella</taxon>
    </lineage>
</organism>
<dbReference type="AlphaFoldDB" id="A0AA90VGW0"/>
<evidence type="ECO:0000259" key="1">
    <source>
        <dbReference type="Pfam" id="PF01637"/>
    </source>
</evidence>
<evidence type="ECO:0000313" key="3">
    <source>
        <dbReference type="Proteomes" id="UP000405805"/>
    </source>
</evidence>
<dbReference type="PANTHER" id="PTHR34704">
    <property type="entry name" value="ATPASE"/>
    <property type="match status" value="1"/>
</dbReference>
<comment type="caution">
    <text evidence="2">The sequence shown here is derived from an EMBL/GenBank/DDBJ whole genome shotgun (WGS) entry which is preliminary data.</text>
</comment>
<dbReference type="PANTHER" id="PTHR34704:SF1">
    <property type="entry name" value="ATPASE"/>
    <property type="match status" value="1"/>
</dbReference>
<proteinExistence type="predicted"/>
<dbReference type="Gene3D" id="3.40.50.300">
    <property type="entry name" value="P-loop containing nucleotide triphosphate hydrolases"/>
    <property type="match status" value="1"/>
</dbReference>
<dbReference type="SUPFAM" id="SSF52540">
    <property type="entry name" value="P-loop containing nucleoside triphosphate hydrolases"/>
    <property type="match status" value="1"/>
</dbReference>
<gene>
    <name evidence="2" type="ORF">F7D57_12260</name>
</gene>
<dbReference type="InterPro" id="IPR027417">
    <property type="entry name" value="P-loop_NTPase"/>
</dbReference>